<dbReference type="AlphaFoldDB" id="A0A401SPW4"/>
<dbReference type="Proteomes" id="UP000287033">
    <property type="component" value="Unassembled WGS sequence"/>
</dbReference>
<organism evidence="1 2">
    <name type="scientific">Chiloscyllium punctatum</name>
    <name type="common">Brownbanded bambooshark</name>
    <name type="synonym">Hemiscyllium punctatum</name>
    <dbReference type="NCBI Taxonomy" id="137246"/>
    <lineage>
        <taxon>Eukaryota</taxon>
        <taxon>Metazoa</taxon>
        <taxon>Chordata</taxon>
        <taxon>Craniata</taxon>
        <taxon>Vertebrata</taxon>
        <taxon>Chondrichthyes</taxon>
        <taxon>Elasmobranchii</taxon>
        <taxon>Galeomorphii</taxon>
        <taxon>Galeoidea</taxon>
        <taxon>Orectolobiformes</taxon>
        <taxon>Hemiscylliidae</taxon>
        <taxon>Chiloscyllium</taxon>
    </lineage>
</organism>
<protein>
    <submittedName>
        <fullName evidence="1">Uncharacterized protein</fullName>
    </submittedName>
</protein>
<reference evidence="1 2" key="1">
    <citation type="journal article" date="2018" name="Nat. Ecol. Evol.">
        <title>Shark genomes provide insights into elasmobranch evolution and the origin of vertebrates.</title>
        <authorList>
            <person name="Hara Y"/>
            <person name="Yamaguchi K"/>
            <person name="Onimaru K"/>
            <person name="Kadota M"/>
            <person name="Koyanagi M"/>
            <person name="Keeley SD"/>
            <person name="Tatsumi K"/>
            <person name="Tanaka K"/>
            <person name="Motone F"/>
            <person name="Kageyama Y"/>
            <person name="Nozu R"/>
            <person name="Adachi N"/>
            <person name="Nishimura O"/>
            <person name="Nakagawa R"/>
            <person name="Tanegashima C"/>
            <person name="Kiyatake I"/>
            <person name="Matsumoto R"/>
            <person name="Murakumo K"/>
            <person name="Nishida K"/>
            <person name="Terakita A"/>
            <person name="Kuratani S"/>
            <person name="Sato K"/>
            <person name="Hyodo S Kuraku.S."/>
        </authorList>
    </citation>
    <scope>NUCLEOTIDE SEQUENCE [LARGE SCALE GENOMIC DNA]</scope>
</reference>
<evidence type="ECO:0000313" key="2">
    <source>
        <dbReference type="Proteomes" id="UP000287033"/>
    </source>
</evidence>
<comment type="caution">
    <text evidence="1">The sequence shown here is derived from an EMBL/GenBank/DDBJ whole genome shotgun (WGS) entry which is preliminary data.</text>
</comment>
<dbReference type="EMBL" id="BEZZ01000436">
    <property type="protein sequence ID" value="GCC32445.1"/>
    <property type="molecule type" value="Genomic_DNA"/>
</dbReference>
<gene>
    <name evidence="1" type="ORF">chiPu_0010906</name>
</gene>
<accession>A0A401SPW4</accession>
<evidence type="ECO:0000313" key="1">
    <source>
        <dbReference type="EMBL" id="GCC32445.1"/>
    </source>
</evidence>
<name>A0A401SPW4_CHIPU</name>
<proteinExistence type="predicted"/>
<sequence length="89" mass="10111">MVAVIVHFTLTAIKLRDCCIVEDTNNVWTCKACLLKLTGDVTDFSSYYLSLNNHCSELISQSQENKSHLNHRPEVQLWDQQLCGKVVTV</sequence>
<keyword evidence="2" id="KW-1185">Reference proteome</keyword>